<dbReference type="EMBL" id="QXHD01000004">
    <property type="protein sequence ID" value="NEZ55807.1"/>
    <property type="molecule type" value="Genomic_DNA"/>
</dbReference>
<dbReference type="Proteomes" id="UP000481033">
    <property type="component" value="Unassembled WGS sequence"/>
</dbReference>
<organism evidence="2 3">
    <name type="scientific">Adonisia turfae CCMR0081</name>
    <dbReference type="NCBI Taxonomy" id="2292702"/>
    <lineage>
        <taxon>Bacteria</taxon>
        <taxon>Bacillati</taxon>
        <taxon>Cyanobacteriota</taxon>
        <taxon>Adonisia</taxon>
        <taxon>Adonisia turfae</taxon>
    </lineage>
</organism>
<evidence type="ECO:0000313" key="2">
    <source>
        <dbReference type="EMBL" id="NEZ55807.1"/>
    </source>
</evidence>
<protein>
    <submittedName>
        <fullName evidence="2">Uncharacterized protein</fullName>
    </submittedName>
</protein>
<feature type="signal peptide" evidence="1">
    <location>
        <begin position="1"/>
        <end position="25"/>
    </location>
</feature>
<evidence type="ECO:0000313" key="3">
    <source>
        <dbReference type="Proteomes" id="UP000481033"/>
    </source>
</evidence>
<comment type="caution">
    <text evidence="2">The sequence shown here is derived from an EMBL/GenBank/DDBJ whole genome shotgun (WGS) entry which is preliminary data.</text>
</comment>
<proteinExistence type="predicted"/>
<sequence length="142" mass="16037">MMKKSIIFLAAFVLSTALLPHKAIADEKWSTEEYDVIYQDERNRTAIWTYGDGFGTVFIDGLAGVYTGRGSYSGYWVQESSSLRCDTFREDANGEPTYYWGGFEITFIDPDFPSRWEAMIGLCDLEPTISLTGTPITPLFEP</sequence>
<reference evidence="2 3" key="1">
    <citation type="journal article" date="2020" name="Microb. Ecol.">
        <title>Ecogenomics of the Marine Benthic Filamentous Cyanobacterium Adonisia.</title>
        <authorList>
            <person name="Walter J.M."/>
            <person name="Coutinho F.H."/>
            <person name="Leomil L."/>
            <person name="Hargreaves P.I."/>
            <person name="Campeao M.E."/>
            <person name="Vieira V.V."/>
            <person name="Silva B.S."/>
            <person name="Fistarol G.O."/>
            <person name="Salomon P.S."/>
            <person name="Sawabe T."/>
            <person name="Mino S."/>
            <person name="Hosokawa M."/>
            <person name="Miyashita H."/>
            <person name="Maruyama F."/>
            <person name="van Verk M.C."/>
            <person name="Dutilh B.E."/>
            <person name="Thompson C.C."/>
            <person name="Thompson F.L."/>
        </authorList>
    </citation>
    <scope>NUCLEOTIDE SEQUENCE [LARGE SCALE GENOMIC DNA]</scope>
    <source>
        <strain evidence="2 3">CCMR0081</strain>
    </source>
</reference>
<accession>A0A6M0RHP4</accession>
<feature type="chain" id="PRO_5026787882" evidence="1">
    <location>
        <begin position="26"/>
        <end position="142"/>
    </location>
</feature>
<dbReference type="AlphaFoldDB" id="A0A6M0RHP4"/>
<keyword evidence="1" id="KW-0732">Signal</keyword>
<evidence type="ECO:0000256" key="1">
    <source>
        <dbReference type="SAM" id="SignalP"/>
    </source>
</evidence>
<name>A0A6M0RHP4_9CYAN</name>
<keyword evidence="3" id="KW-1185">Reference proteome</keyword>
<gene>
    <name evidence="2" type="ORF">DXZ20_09005</name>
</gene>